<accession>A0A514A8L8</accession>
<evidence type="ECO:0000313" key="2">
    <source>
        <dbReference type="Proteomes" id="UP000319711"/>
    </source>
</evidence>
<organism evidence="1 2">
    <name type="scientific">Pantoea phage Kyle</name>
    <dbReference type="NCBI Taxonomy" id="2589665"/>
    <lineage>
        <taxon>Viruses</taxon>
        <taxon>Duplodnaviria</taxon>
        <taxon>Heunggongvirae</taxon>
        <taxon>Uroviricota</taxon>
        <taxon>Caudoviricetes</taxon>
        <taxon>Lindbergviridae</taxon>
        <taxon>Kylevirus</taxon>
        <taxon>Kylevirus kyle</taxon>
    </lineage>
</organism>
<keyword evidence="2" id="KW-1185">Reference proteome</keyword>
<evidence type="ECO:0000313" key="1">
    <source>
        <dbReference type="EMBL" id="QDH49620.1"/>
    </source>
</evidence>
<gene>
    <name evidence="1" type="primary">88</name>
    <name evidence="1" type="ORF">KYLE_91</name>
</gene>
<dbReference type="EMBL" id="MN038177">
    <property type="protein sequence ID" value="QDH49620.1"/>
    <property type="molecule type" value="Genomic_DNA"/>
</dbReference>
<protein>
    <submittedName>
        <fullName evidence="1">Uncharacterized protein</fullName>
    </submittedName>
</protein>
<sequence>MFNVVNRNNPTKWRYNQSTEVIMNIGILYGRDINEESEDAEVAASVYDADQVLFVDEITLETLAGVKSETGCKTETVLVVTNDDLSDMGLLRRLYAGCLQLAFVQSVSNLRANYRDMYQIN</sequence>
<dbReference type="KEGG" id="vg:55620335"/>
<name>A0A514A8L8_9CAUD</name>
<dbReference type="RefSeq" id="YP_009849923.1">
    <property type="nucleotide sequence ID" value="NC_048796.1"/>
</dbReference>
<proteinExistence type="predicted"/>
<reference evidence="1 2" key="1">
    <citation type="submission" date="2019-06" db="EMBL/GenBank/DDBJ databases">
        <authorList>
            <person name="Fakulujo A."/>
            <person name="Fiaz D."/>
            <person name="Garg S."/>
            <person name="Gordon G."/>
            <person name="Haider Z."/>
            <person name="Hale A."/>
            <person name="Hodges K."/>
            <person name="Jacob L."/>
            <person name="Kandil F."/>
            <person name="Kincaid V."/>
            <person name="Melchor-Guerra M."/>
            <person name="Morrelli A."/>
            <person name="Morris R."/>
            <person name="Nawaz M."/>
            <person name="Nguyen N."/>
            <person name="Omair A."/>
            <person name="Pray J."/>
            <person name="Saleem H."/>
            <person name="Saravane K."/>
            <person name="Sharma A."/>
            <person name="Singh A."/>
            <person name="Walston M."/>
            <person name="Zaman H."/>
            <person name="Puthuveetil N."/>
            <person name="Do L."/>
            <person name="Islam N."/>
            <person name="Johnson A."/>
        </authorList>
    </citation>
    <scope>NUCLEOTIDE SEQUENCE [LARGE SCALE GENOMIC DNA]</scope>
</reference>
<dbReference type="Proteomes" id="UP000319711">
    <property type="component" value="Segment"/>
</dbReference>
<dbReference type="GeneID" id="55620335"/>